<sequence length="38" mass="4439">MSNCDPIWQRQKLQRTDMMTTLPLPPHIVIHGYPLSGY</sequence>
<protein>
    <submittedName>
        <fullName evidence="1">Uncharacterized protein</fullName>
    </submittedName>
</protein>
<gene>
    <name evidence="1" type="ORF">CSF007_16335</name>
</gene>
<proteinExistence type="predicted"/>
<accession>A0A0A8VLW8</accession>
<dbReference type="AlphaFoldDB" id="A0A0A8VLW8"/>
<reference evidence="1" key="1">
    <citation type="journal article" date="2015" name="Genome Announc.">
        <title>Complete Genome Sequence of Yersinia ruckeri Strain CSF007-82, Etiologic Agent of Red Mouth Disease in Salmonid Fish.</title>
        <authorList>
            <person name="Nelson M.C."/>
            <person name="LaPatra S.E."/>
            <person name="Welch T.J."/>
            <person name="Graf J."/>
        </authorList>
    </citation>
    <scope>NUCLEOTIDE SEQUENCE</scope>
    <source>
        <strain evidence="1">CSF007-82</strain>
    </source>
</reference>
<name>A0A0A8VLW8_YERRU</name>
<organism evidence="1">
    <name type="scientific">Yersinia ruckeri</name>
    <dbReference type="NCBI Taxonomy" id="29486"/>
    <lineage>
        <taxon>Bacteria</taxon>
        <taxon>Pseudomonadati</taxon>
        <taxon>Pseudomonadota</taxon>
        <taxon>Gammaproteobacteria</taxon>
        <taxon>Enterobacterales</taxon>
        <taxon>Yersiniaceae</taxon>
        <taxon>Yersinia</taxon>
    </lineage>
</organism>
<evidence type="ECO:0000313" key="1">
    <source>
        <dbReference type="EMBL" id="CEK28989.1"/>
    </source>
</evidence>
<dbReference type="EMBL" id="LN681231">
    <property type="protein sequence ID" value="CEK28989.1"/>
    <property type="molecule type" value="Genomic_DNA"/>
</dbReference>